<evidence type="ECO:0000259" key="2">
    <source>
        <dbReference type="Pfam" id="PF01575"/>
    </source>
</evidence>
<dbReference type="EMBL" id="JAYMRS010000002">
    <property type="protein sequence ID" value="MFB8767773.1"/>
    <property type="molecule type" value="Genomic_DNA"/>
</dbReference>
<dbReference type="AlphaFoldDB" id="A0A7K2IW61"/>
<protein>
    <submittedName>
        <fullName evidence="4">MaoC family dehydratase</fullName>
    </submittedName>
</protein>
<sequence length="162" mass="18122">MRVFADIDEVVAAQGEHLGRTDWLTIDQTRIDRFADATEDHQWIHLDAERAAEGPFGATIAHGFLSLSLLPYFARNLFTLVEKPAMSINYGLNRVRFLRPVTVGSRVRDSVDLREVTRTDKGYLVTTGHTVEIEGSDRPALVAESLALWVRRPSAEREGSSS</sequence>
<accession>A0A7K2IW61</accession>
<evidence type="ECO:0000313" key="5">
    <source>
        <dbReference type="Proteomes" id="UP000467124"/>
    </source>
</evidence>
<keyword evidence="6" id="KW-1185">Reference proteome</keyword>
<dbReference type="SUPFAM" id="SSF54637">
    <property type="entry name" value="Thioesterase/thiol ester dehydrase-isomerase"/>
    <property type="match status" value="1"/>
</dbReference>
<dbReference type="CDD" id="cd03450">
    <property type="entry name" value="NodN"/>
    <property type="match status" value="1"/>
</dbReference>
<organism evidence="4 5">
    <name type="scientific">Nocardiopsis alba</name>
    <dbReference type="NCBI Taxonomy" id="53437"/>
    <lineage>
        <taxon>Bacteria</taxon>
        <taxon>Bacillati</taxon>
        <taxon>Actinomycetota</taxon>
        <taxon>Actinomycetes</taxon>
        <taxon>Streptosporangiales</taxon>
        <taxon>Nocardiopsidaceae</taxon>
        <taxon>Nocardiopsis</taxon>
    </lineage>
</organism>
<comment type="similarity">
    <text evidence="1">Belongs to the enoyl-CoA hydratase/isomerase family.</text>
</comment>
<evidence type="ECO:0000313" key="4">
    <source>
        <dbReference type="EMBL" id="MYR34208.1"/>
    </source>
</evidence>
<dbReference type="RefSeq" id="WP_161111464.1">
    <property type="nucleotide sequence ID" value="NZ_JAYMRS010000002.1"/>
</dbReference>
<dbReference type="PANTHER" id="PTHR42993:SF1">
    <property type="entry name" value="MAOC-LIKE DEHYDRATASE DOMAIN-CONTAINING PROTEIN"/>
    <property type="match status" value="1"/>
</dbReference>
<comment type="caution">
    <text evidence="4">The sequence shown here is derived from an EMBL/GenBank/DDBJ whole genome shotgun (WGS) entry which is preliminary data.</text>
</comment>
<dbReference type="Pfam" id="PF01575">
    <property type="entry name" value="MaoC_dehydratas"/>
    <property type="match status" value="1"/>
</dbReference>
<dbReference type="PANTHER" id="PTHR42993">
    <property type="entry name" value="MAOC-LIKE DEHYDRATASE DOMAIN-CONTAINING PROTEIN"/>
    <property type="match status" value="1"/>
</dbReference>
<proteinExistence type="inferred from homology"/>
<evidence type="ECO:0000256" key="1">
    <source>
        <dbReference type="ARBA" id="ARBA00005254"/>
    </source>
</evidence>
<gene>
    <name evidence="4" type="ORF">GTW20_18615</name>
    <name evidence="3" type="ORF">VSQ78_08670</name>
</gene>
<dbReference type="Proteomes" id="UP001585053">
    <property type="component" value="Unassembled WGS sequence"/>
</dbReference>
<reference evidence="3 6" key="2">
    <citation type="submission" date="2024-01" db="EMBL/GenBank/DDBJ databases">
        <title>Genome mining of biosynthetic gene clusters to explore secondary metabolites of Streptomyces sp.</title>
        <authorList>
            <person name="Baig A."/>
            <person name="Ajitkumar Shintre N."/>
            <person name="Kumar H."/>
            <person name="Anbarasu A."/>
            <person name="Ramaiah S."/>
        </authorList>
    </citation>
    <scope>NUCLEOTIDE SEQUENCE [LARGE SCALE GENOMIC DNA]</scope>
    <source>
        <strain evidence="3 6">A01</strain>
    </source>
</reference>
<name>A0A7K2IW61_9ACTN</name>
<dbReference type="InterPro" id="IPR002539">
    <property type="entry name" value="MaoC-like_dom"/>
</dbReference>
<dbReference type="EMBL" id="WWHY01000001">
    <property type="protein sequence ID" value="MYR34208.1"/>
    <property type="molecule type" value="Genomic_DNA"/>
</dbReference>
<dbReference type="InterPro" id="IPR039375">
    <property type="entry name" value="NodN-like"/>
</dbReference>
<dbReference type="Gene3D" id="3.10.129.10">
    <property type="entry name" value="Hotdog Thioesterase"/>
    <property type="match status" value="1"/>
</dbReference>
<dbReference type="InterPro" id="IPR029069">
    <property type="entry name" value="HotDog_dom_sf"/>
</dbReference>
<reference evidence="4 5" key="1">
    <citation type="journal article" date="2019" name="Nat. Commun.">
        <title>The antimicrobial potential of Streptomyces from insect microbiomes.</title>
        <authorList>
            <person name="Chevrette M.G."/>
            <person name="Carlson C.M."/>
            <person name="Ortega H.E."/>
            <person name="Thomas C."/>
            <person name="Ananiev G.E."/>
            <person name="Barns K.J."/>
            <person name="Book A.J."/>
            <person name="Cagnazzo J."/>
            <person name="Carlos C."/>
            <person name="Flanigan W."/>
            <person name="Grubbs K.J."/>
            <person name="Horn H.A."/>
            <person name="Hoffmann F.M."/>
            <person name="Klassen J.L."/>
            <person name="Knack J.J."/>
            <person name="Lewin G.R."/>
            <person name="McDonald B.R."/>
            <person name="Muller L."/>
            <person name="Melo W.G.P."/>
            <person name="Pinto-Tomas A.A."/>
            <person name="Schmitz A."/>
            <person name="Wendt-Pienkowski E."/>
            <person name="Wildman S."/>
            <person name="Zhao M."/>
            <person name="Zhang F."/>
            <person name="Bugni T.S."/>
            <person name="Andes D.R."/>
            <person name="Pupo M.T."/>
            <person name="Currie C.R."/>
        </authorList>
    </citation>
    <scope>NUCLEOTIDE SEQUENCE [LARGE SCALE GENOMIC DNA]</scope>
    <source>
        <strain evidence="4 5">SID5840</strain>
    </source>
</reference>
<feature type="domain" description="MaoC-like" evidence="2">
    <location>
        <begin position="12"/>
        <end position="130"/>
    </location>
</feature>
<dbReference type="Proteomes" id="UP000467124">
    <property type="component" value="Unassembled WGS sequence"/>
</dbReference>
<evidence type="ECO:0000313" key="6">
    <source>
        <dbReference type="Proteomes" id="UP001585053"/>
    </source>
</evidence>
<evidence type="ECO:0000313" key="3">
    <source>
        <dbReference type="EMBL" id="MFB8767773.1"/>
    </source>
</evidence>